<keyword evidence="2" id="KW-0489">Methyltransferase</keyword>
<reference evidence="5 6" key="1">
    <citation type="journal article" date="2017" name="Mol. Plant">
        <title>The Genome of Medicinal Plant Macleaya cordata Provides New Insights into Benzylisoquinoline Alkaloids Metabolism.</title>
        <authorList>
            <person name="Liu X."/>
            <person name="Liu Y."/>
            <person name="Huang P."/>
            <person name="Ma Y."/>
            <person name="Qing Z."/>
            <person name="Tang Q."/>
            <person name="Cao H."/>
            <person name="Cheng P."/>
            <person name="Zheng Y."/>
            <person name="Yuan Z."/>
            <person name="Zhou Y."/>
            <person name="Liu J."/>
            <person name="Tang Z."/>
            <person name="Zhuo Y."/>
            <person name="Zhang Y."/>
            <person name="Yu L."/>
            <person name="Huang J."/>
            <person name="Yang P."/>
            <person name="Peng Q."/>
            <person name="Zhang J."/>
            <person name="Jiang W."/>
            <person name="Zhang Z."/>
            <person name="Lin K."/>
            <person name="Ro D.K."/>
            <person name="Chen X."/>
            <person name="Xiong X."/>
            <person name="Shang Y."/>
            <person name="Huang S."/>
            <person name="Zeng J."/>
        </authorList>
    </citation>
    <scope>NUCLEOTIDE SEQUENCE [LARGE SCALE GENOMIC DNA]</scope>
    <source>
        <strain evidence="6">cv. BLH2017</strain>
        <tissue evidence="5">Root</tissue>
    </source>
</reference>
<name>A0A200Q217_MACCD</name>
<protein>
    <submittedName>
        <fullName evidence="5">Mycolic acid cyclopropane synthase</fullName>
    </submittedName>
</protein>
<dbReference type="InParanoid" id="A0A200Q217"/>
<keyword evidence="3" id="KW-0808">Transferase</keyword>
<dbReference type="OMA" id="KNDICMT"/>
<organism evidence="5 6">
    <name type="scientific">Macleaya cordata</name>
    <name type="common">Five-seeded plume-poppy</name>
    <name type="synonym">Bocconia cordata</name>
    <dbReference type="NCBI Taxonomy" id="56857"/>
    <lineage>
        <taxon>Eukaryota</taxon>
        <taxon>Viridiplantae</taxon>
        <taxon>Streptophyta</taxon>
        <taxon>Embryophyta</taxon>
        <taxon>Tracheophyta</taxon>
        <taxon>Spermatophyta</taxon>
        <taxon>Magnoliopsida</taxon>
        <taxon>Ranunculales</taxon>
        <taxon>Papaveraceae</taxon>
        <taxon>Papaveroideae</taxon>
        <taxon>Macleaya</taxon>
    </lineage>
</organism>
<keyword evidence="4" id="KW-0949">S-adenosyl-L-methionine</keyword>
<evidence type="ECO:0000256" key="2">
    <source>
        <dbReference type="ARBA" id="ARBA00022603"/>
    </source>
</evidence>
<dbReference type="PANTHER" id="PTHR43832:SF1">
    <property type="entry name" value="S-ADENOSYL-L-METHIONINE-DEPENDENT METHYLTRANSFERASES SUPERFAMILY PROTEIN"/>
    <property type="match status" value="1"/>
</dbReference>
<dbReference type="InterPro" id="IPR029063">
    <property type="entry name" value="SAM-dependent_MTases_sf"/>
</dbReference>
<dbReference type="PANTHER" id="PTHR43832">
    <property type="match status" value="1"/>
</dbReference>
<dbReference type="AlphaFoldDB" id="A0A200Q217"/>
<evidence type="ECO:0000256" key="3">
    <source>
        <dbReference type="ARBA" id="ARBA00022679"/>
    </source>
</evidence>
<gene>
    <name evidence="5" type="ORF">BVC80_1717g81</name>
</gene>
<dbReference type="EMBL" id="MVGT01003301">
    <property type="protein sequence ID" value="OVA04498.1"/>
    <property type="molecule type" value="Genomic_DNA"/>
</dbReference>
<evidence type="ECO:0000313" key="6">
    <source>
        <dbReference type="Proteomes" id="UP000195402"/>
    </source>
</evidence>
<evidence type="ECO:0000313" key="5">
    <source>
        <dbReference type="EMBL" id="OVA04498.1"/>
    </source>
</evidence>
<sequence length="227" mass="25517">MDALIQVPYNATVRVMLSSLERNLLPDVVIRKLTKMLLASRLRLGYKPSSELQLSDLLQFAHSLEEMPIAIKTDKPKTQHYELPTSFFKFVLGKYMKYSCCYFSDKSKTLEDAEQAMLKLYCERAQIKDGHTVLDIGCGWGSFSLYIAQKYSNCKITGICNSATQKAHIEEQCRSTINEVLKSKDSNDNLVIDGSVGPAYDCVLDVQRDGVIFHKVLDEYGVAHGGT</sequence>
<dbReference type="STRING" id="56857.A0A200Q217"/>
<evidence type="ECO:0000256" key="1">
    <source>
        <dbReference type="ARBA" id="ARBA00010815"/>
    </source>
</evidence>
<keyword evidence="6" id="KW-1185">Reference proteome</keyword>
<dbReference type="Proteomes" id="UP000195402">
    <property type="component" value="Unassembled WGS sequence"/>
</dbReference>
<accession>A0A200Q217</accession>
<dbReference type="SUPFAM" id="SSF53335">
    <property type="entry name" value="S-adenosyl-L-methionine-dependent methyltransferases"/>
    <property type="match status" value="1"/>
</dbReference>
<proteinExistence type="inferred from homology"/>
<dbReference type="GO" id="GO:0008168">
    <property type="term" value="F:methyltransferase activity"/>
    <property type="evidence" value="ECO:0007669"/>
    <property type="project" value="UniProtKB-KW"/>
</dbReference>
<comment type="caution">
    <text evidence="5">The sequence shown here is derived from an EMBL/GenBank/DDBJ whole genome shotgun (WGS) entry which is preliminary data.</text>
</comment>
<dbReference type="GO" id="GO:0032259">
    <property type="term" value="P:methylation"/>
    <property type="evidence" value="ECO:0007669"/>
    <property type="project" value="UniProtKB-KW"/>
</dbReference>
<evidence type="ECO:0000256" key="4">
    <source>
        <dbReference type="ARBA" id="ARBA00022691"/>
    </source>
</evidence>
<dbReference type="Gene3D" id="3.40.50.150">
    <property type="entry name" value="Vaccinia Virus protein VP39"/>
    <property type="match status" value="1"/>
</dbReference>
<comment type="similarity">
    <text evidence="1">Belongs to the CFA/CMAS family.</text>
</comment>
<dbReference type="Pfam" id="PF02353">
    <property type="entry name" value="CMAS"/>
    <property type="match status" value="1"/>
</dbReference>
<dbReference type="OrthoDB" id="506498at2759"/>